<keyword evidence="2" id="KW-1185">Reference proteome</keyword>
<protein>
    <submittedName>
        <fullName evidence="1">Uncharacterized protein</fullName>
    </submittedName>
</protein>
<reference evidence="1 2" key="1">
    <citation type="journal article" date="2022" name="Hortic Res">
        <title>A haplotype resolved chromosomal level avocado genome allows analysis of novel avocado genes.</title>
        <authorList>
            <person name="Nath O."/>
            <person name="Fletcher S.J."/>
            <person name="Hayward A."/>
            <person name="Shaw L.M."/>
            <person name="Masouleh A.K."/>
            <person name="Furtado A."/>
            <person name="Henry R.J."/>
            <person name="Mitter N."/>
        </authorList>
    </citation>
    <scope>NUCLEOTIDE SEQUENCE [LARGE SCALE GENOMIC DNA]</scope>
    <source>
        <strain evidence="2">cv. Hass</strain>
    </source>
</reference>
<dbReference type="Proteomes" id="UP001234297">
    <property type="component" value="Chromosome 4"/>
</dbReference>
<dbReference type="EMBL" id="CM056812">
    <property type="protein sequence ID" value="KAJ8619100.1"/>
    <property type="molecule type" value="Genomic_DNA"/>
</dbReference>
<comment type="caution">
    <text evidence="1">The sequence shown here is derived from an EMBL/GenBank/DDBJ whole genome shotgun (WGS) entry which is preliminary data.</text>
</comment>
<sequence>MKGRRQTKPFPERPVPAKFLPSRDSDASICSSRPSSVDTGRPSSISNLPSTTDRSYQSAALRSINSYLSSISSPIHLRPPLPSAKDILDAFRLLLSRLRWDPSPSGKVEDDLPLLLSHLRCPFPLKKSALKAPSTPHAFPSVVAVLHWMVQIARYHDHLSSNPSPFFSPSNHHLLHAVHSYSFFIRGDDDSLASLDSEYDQRLQHQVDDTESAVNSLRQEALDLESRLLAARSTPSSRELLEKEKAELVEDARKFNAVVENFESKVAAKEKALEEREKELSAKVEENRRICEENEELKRQIDSQAVNVRDVERMKRELQAVERDIADAETERNAWEEKMWDLEATAGQNIKELEGLITESNQTIRRLKLGNDFQYVLNVEGSTPTEVLGVDYKATLKPTLTALADEAKKSSMAKLEELILLQQESRENAAKHEAKKTHLAALQSRLEEIEAQSTMLKKEMQDQAASCMAEAERLRKDADRREHNLDLTEKEAEEYLKHCEHNLQDVIRQNDEETQMCIGELLALIDAISKYKEYTESIISQMKGELSETAGAITDAYKASLSAKIATFASKPST</sequence>
<organism evidence="1 2">
    <name type="scientific">Persea americana</name>
    <name type="common">Avocado</name>
    <dbReference type="NCBI Taxonomy" id="3435"/>
    <lineage>
        <taxon>Eukaryota</taxon>
        <taxon>Viridiplantae</taxon>
        <taxon>Streptophyta</taxon>
        <taxon>Embryophyta</taxon>
        <taxon>Tracheophyta</taxon>
        <taxon>Spermatophyta</taxon>
        <taxon>Magnoliopsida</taxon>
        <taxon>Magnoliidae</taxon>
        <taxon>Laurales</taxon>
        <taxon>Lauraceae</taxon>
        <taxon>Persea</taxon>
    </lineage>
</organism>
<evidence type="ECO:0000313" key="1">
    <source>
        <dbReference type="EMBL" id="KAJ8619100.1"/>
    </source>
</evidence>
<name>A0ACC2KDA4_PERAE</name>
<proteinExistence type="predicted"/>
<evidence type="ECO:0000313" key="2">
    <source>
        <dbReference type="Proteomes" id="UP001234297"/>
    </source>
</evidence>
<accession>A0ACC2KDA4</accession>
<gene>
    <name evidence="1" type="ORF">MRB53_015286</name>
</gene>